<evidence type="ECO:0000256" key="1">
    <source>
        <dbReference type="SAM" id="Phobius"/>
    </source>
</evidence>
<proteinExistence type="predicted"/>
<name>A0A9P7K260_9AGAR</name>
<dbReference type="Gene3D" id="2.130.10.10">
    <property type="entry name" value="YVTN repeat-like/Quinoprotein amine dehydrogenase"/>
    <property type="match status" value="1"/>
</dbReference>
<reference evidence="2" key="2">
    <citation type="submission" date="2021-10" db="EMBL/GenBank/DDBJ databases">
        <title>Phylogenomics reveals ancestral predisposition of the termite-cultivated fungus Termitomyces towards a domesticated lifestyle.</title>
        <authorList>
            <person name="Auxier B."/>
            <person name="Grum-Grzhimaylo A."/>
            <person name="Cardenas M.E."/>
            <person name="Lodge J.D."/>
            <person name="Laessoe T."/>
            <person name="Pedersen O."/>
            <person name="Smith M.E."/>
            <person name="Kuyper T.W."/>
            <person name="Franco-Molano E.A."/>
            <person name="Baroni T.J."/>
            <person name="Aanen D.K."/>
        </authorList>
    </citation>
    <scope>NUCLEOTIDE SEQUENCE</scope>
    <source>
        <strain evidence="2">D49</strain>
    </source>
</reference>
<keyword evidence="3" id="KW-1185">Reference proteome</keyword>
<evidence type="ECO:0000313" key="2">
    <source>
        <dbReference type="EMBL" id="KAG5633853.1"/>
    </source>
</evidence>
<dbReference type="InterPro" id="IPR015943">
    <property type="entry name" value="WD40/YVTN_repeat-like_dom_sf"/>
</dbReference>
<gene>
    <name evidence="2" type="ORF">H0H81_004775</name>
</gene>
<sequence>MTSTRRFVKQVVFAEGGKITACGSNVGKVHVVDVATRALIQSLALDSDNDLVQAVAAVTVDTSGHLIVGGSTTSAYLWRKKPEVVPPAQPAATVSSPVQSSVLFNYSVQGMLNAAIIILVALISYRKWSPALWKACDGVSSNYILLTA</sequence>
<keyword evidence="1" id="KW-0812">Transmembrane</keyword>
<accession>A0A9P7K260</accession>
<dbReference type="SUPFAM" id="SSF50969">
    <property type="entry name" value="YVTN repeat-like/Quinoprotein amine dehydrogenase"/>
    <property type="match status" value="1"/>
</dbReference>
<dbReference type="InterPro" id="IPR011044">
    <property type="entry name" value="Quino_amine_DH_bsu"/>
</dbReference>
<organism evidence="2 3">
    <name type="scientific">Sphagnurus paluster</name>
    <dbReference type="NCBI Taxonomy" id="117069"/>
    <lineage>
        <taxon>Eukaryota</taxon>
        <taxon>Fungi</taxon>
        <taxon>Dikarya</taxon>
        <taxon>Basidiomycota</taxon>
        <taxon>Agaricomycotina</taxon>
        <taxon>Agaricomycetes</taxon>
        <taxon>Agaricomycetidae</taxon>
        <taxon>Agaricales</taxon>
        <taxon>Tricholomatineae</taxon>
        <taxon>Lyophyllaceae</taxon>
        <taxon>Sphagnurus</taxon>
    </lineage>
</organism>
<feature type="transmembrane region" description="Helical" evidence="1">
    <location>
        <begin position="106"/>
        <end position="125"/>
    </location>
</feature>
<comment type="caution">
    <text evidence="2">The sequence shown here is derived from an EMBL/GenBank/DDBJ whole genome shotgun (WGS) entry which is preliminary data.</text>
</comment>
<keyword evidence="1" id="KW-1133">Transmembrane helix</keyword>
<keyword evidence="1" id="KW-0472">Membrane</keyword>
<protein>
    <submittedName>
        <fullName evidence="2">Uncharacterized protein</fullName>
    </submittedName>
</protein>
<evidence type="ECO:0000313" key="3">
    <source>
        <dbReference type="Proteomes" id="UP000717328"/>
    </source>
</evidence>
<reference evidence="2" key="1">
    <citation type="submission" date="2021-02" db="EMBL/GenBank/DDBJ databases">
        <authorList>
            <person name="Nieuwenhuis M."/>
            <person name="Van De Peppel L.J.J."/>
        </authorList>
    </citation>
    <scope>NUCLEOTIDE SEQUENCE</scope>
    <source>
        <strain evidence="2">D49</strain>
    </source>
</reference>
<dbReference type="OrthoDB" id="3238562at2759"/>
<dbReference type="AlphaFoldDB" id="A0A9P7K260"/>
<dbReference type="Proteomes" id="UP000717328">
    <property type="component" value="Unassembled WGS sequence"/>
</dbReference>
<dbReference type="EMBL" id="JABCKI010006923">
    <property type="protein sequence ID" value="KAG5633853.1"/>
    <property type="molecule type" value="Genomic_DNA"/>
</dbReference>